<proteinExistence type="predicted"/>
<protein>
    <recommendedName>
        <fullName evidence="3">Arc-like DNA binding domain-containing protein</fullName>
    </recommendedName>
</protein>
<gene>
    <name evidence="1" type="ORF">L5014_23620</name>
</gene>
<name>A0A9X1UJ23_9BURK</name>
<keyword evidence="2" id="KW-1185">Reference proteome</keyword>
<accession>A0A9X1UJ23</accession>
<organism evidence="1 2">
    <name type="scientific">Paraburkholderia tagetis</name>
    <dbReference type="NCBI Taxonomy" id="2913261"/>
    <lineage>
        <taxon>Bacteria</taxon>
        <taxon>Pseudomonadati</taxon>
        <taxon>Pseudomonadota</taxon>
        <taxon>Betaproteobacteria</taxon>
        <taxon>Burkholderiales</taxon>
        <taxon>Burkholderiaceae</taxon>
        <taxon>Paraburkholderia</taxon>
    </lineage>
</organism>
<evidence type="ECO:0008006" key="3">
    <source>
        <dbReference type="Google" id="ProtNLM"/>
    </source>
</evidence>
<sequence>MDGIVRSQYRLPSDVDAWLAARAKVEERSKNAQLIVELRARRAEVEARCLGETTQALWKYRNDSQAETYANSSGRDQSSMIGAVLRSLSEGSANGASLFV</sequence>
<evidence type="ECO:0000313" key="1">
    <source>
        <dbReference type="EMBL" id="MCG5076328.1"/>
    </source>
</evidence>
<comment type="caution">
    <text evidence="1">The sequence shown here is derived from an EMBL/GenBank/DDBJ whole genome shotgun (WGS) entry which is preliminary data.</text>
</comment>
<dbReference type="AlphaFoldDB" id="A0A9X1UJ23"/>
<dbReference type="Proteomes" id="UP001139308">
    <property type="component" value="Unassembled WGS sequence"/>
</dbReference>
<evidence type="ECO:0000313" key="2">
    <source>
        <dbReference type="Proteomes" id="UP001139308"/>
    </source>
</evidence>
<dbReference type="EMBL" id="JAKLJA010000023">
    <property type="protein sequence ID" value="MCG5076328.1"/>
    <property type="molecule type" value="Genomic_DNA"/>
</dbReference>
<reference evidence="1" key="1">
    <citation type="submission" date="2022-01" db="EMBL/GenBank/DDBJ databases">
        <title>Genome sequence and assembly of Parabukholderia sp. RG36.</title>
        <authorList>
            <person name="Chhetri G."/>
        </authorList>
    </citation>
    <scope>NUCLEOTIDE SEQUENCE</scope>
    <source>
        <strain evidence="1">RG36</strain>
    </source>
</reference>
<dbReference type="RefSeq" id="WP_238466192.1">
    <property type="nucleotide sequence ID" value="NZ_JAKLJA010000023.1"/>
</dbReference>